<dbReference type="AlphaFoldDB" id="A0A817V065"/>
<reference evidence="1" key="1">
    <citation type="submission" date="2021-02" db="EMBL/GenBank/DDBJ databases">
        <authorList>
            <person name="Nowell W R."/>
        </authorList>
    </citation>
    <scope>NUCLEOTIDE SEQUENCE</scope>
</reference>
<comment type="caution">
    <text evidence="1">The sequence shown here is derived from an EMBL/GenBank/DDBJ whole genome shotgun (WGS) entry which is preliminary data.</text>
</comment>
<sequence length="198" mass="22994">MTLPSAEGNKNNILDVTQGSLLMNFLKQINIECKNCNDEEIIKLALGEIEEKTNDFYLATRNLFNDNYDVNNNPFSALHDVLYESIAKYTTIIEPTIKLDKKQLPKVRTAIIETLIDDLDHLVKLFGEQTRFDYDYRLAKNHHIAEIPPFLIAEICEKIPDIAQQQGLQIALRSTHKKKRQFPFYKILILRVWVCIET</sequence>
<name>A0A817V065_9BILA</name>
<proteinExistence type="predicted"/>
<evidence type="ECO:0000313" key="3">
    <source>
        <dbReference type="Proteomes" id="UP000663869"/>
    </source>
</evidence>
<evidence type="ECO:0000313" key="2">
    <source>
        <dbReference type="EMBL" id="CAF4298105.1"/>
    </source>
</evidence>
<gene>
    <name evidence="1" type="ORF">FME351_LOCUS3166</name>
    <name evidence="2" type="ORF">TSG867_LOCUS6064</name>
</gene>
<dbReference type="Proteomes" id="UP000663869">
    <property type="component" value="Unassembled WGS sequence"/>
</dbReference>
<organism evidence="1 3">
    <name type="scientific">Rotaria socialis</name>
    <dbReference type="NCBI Taxonomy" id="392032"/>
    <lineage>
        <taxon>Eukaryota</taxon>
        <taxon>Metazoa</taxon>
        <taxon>Spiralia</taxon>
        <taxon>Gnathifera</taxon>
        <taxon>Rotifera</taxon>
        <taxon>Eurotatoria</taxon>
        <taxon>Bdelloidea</taxon>
        <taxon>Philodinida</taxon>
        <taxon>Philodinidae</taxon>
        <taxon>Rotaria</taxon>
    </lineage>
</organism>
<evidence type="ECO:0000313" key="1">
    <source>
        <dbReference type="EMBL" id="CAF3336536.1"/>
    </source>
</evidence>
<protein>
    <submittedName>
        <fullName evidence="1">Uncharacterized protein</fullName>
    </submittedName>
</protein>
<dbReference type="EMBL" id="CAJOBQ010000222">
    <property type="protein sequence ID" value="CAF4298105.1"/>
    <property type="molecule type" value="Genomic_DNA"/>
</dbReference>
<accession>A0A817V065</accession>
<dbReference type="EMBL" id="CAJNYU010000182">
    <property type="protein sequence ID" value="CAF3336536.1"/>
    <property type="molecule type" value="Genomic_DNA"/>
</dbReference>
<dbReference type="Proteomes" id="UP000663862">
    <property type="component" value="Unassembled WGS sequence"/>
</dbReference>